<reference evidence="1 2" key="1">
    <citation type="submission" date="2016-10" db="EMBL/GenBank/DDBJ databases">
        <authorList>
            <person name="de Groot N.N."/>
        </authorList>
    </citation>
    <scope>NUCLEOTIDE SEQUENCE [LARGE SCALE GENOMIC DNA]</scope>
    <source>
        <strain evidence="1 2">CGMCC 4.5681</strain>
    </source>
</reference>
<sequence length="150" mass="16011">MTATGMLVFGYDLGGPGAPLGWKIPTTASGHPAVDWYDPADPHNIGFGEQAAAHLITLKGETPAMDGLDRGFADDLWGVHLVDYGSEGAERWLVVSYRTDASERSPAQRITVAELVEHEPAATQMLRAALDALGIPEPGAPQWYVAARES</sequence>
<organism evidence="1 2">
    <name type="scientific">Nonomuraea maritima</name>
    <dbReference type="NCBI Taxonomy" id="683260"/>
    <lineage>
        <taxon>Bacteria</taxon>
        <taxon>Bacillati</taxon>
        <taxon>Actinomycetota</taxon>
        <taxon>Actinomycetes</taxon>
        <taxon>Streptosporangiales</taxon>
        <taxon>Streptosporangiaceae</taxon>
        <taxon>Nonomuraea</taxon>
    </lineage>
</organism>
<accession>A0A1G9MPB0</accession>
<evidence type="ECO:0000313" key="2">
    <source>
        <dbReference type="Proteomes" id="UP000198683"/>
    </source>
</evidence>
<dbReference type="Proteomes" id="UP000198683">
    <property type="component" value="Unassembled WGS sequence"/>
</dbReference>
<dbReference type="EMBL" id="FNFB01000028">
    <property type="protein sequence ID" value="SDL75747.1"/>
    <property type="molecule type" value="Genomic_DNA"/>
</dbReference>
<dbReference type="OrthoDB" id="9917910at2"/>
<name>A0A1G9MPB0_9ACTN</name>
<dbReference type="STRING" id="683260.SAMN05421874_128114"/>
<gene>
    <name evidence="1" type="ORF">SAMN05421874_128114</name>
</gene>
<evidence type="ECO:0000313" key="1">
    <source>
        <dbReference type="EMBL" id="SDL75747.1"/>
    </source>
</evidence>
<dbReference type="AlphaFoldDB" id="A0A1G9MPB0"/>
<dbReference type="RefSeq" id="WP_143022305.1">
    <property type="nucleotide sequence ID" value="NZ_FNFB01000028.1"/>
</dbReference>
<proteinExistence type="predicted"/>
<protein>
    <submittedName>
        <fullName evidence="1">Uncharacterized protein</fullName>
    </submittedName>
</protein>
<keyword evidence="2" id="KW-1185">Reference proteome</keyword>